<keyword evidence="3" id="KW-0813">Transport</keyword>
<dbReference type="InterPro" id="IPR000522">
    <property type="entry name" value="ABC_transptr_permease_BtuC"/>
</dbReference>
<keyword evidence="7 8" id="KW-0472">Membrane</keyword>
<proteinExistence type="inferred from homology"/>
<dbReference type="AlphaFoldDB" id="A0AB33QKW9"/>
<feature type="transmembrane region" description="Helical" evidence="8">
    <location>
        <begin position="12"/>
        <end position="30"/>
    </location>
</feature>
<evidence type="ECO:0008006" key="11">
    <source>
        <dbReference type="Google" id="ProtNLM"/>
    </source>
</evidence>
<dbReference type="InterPro" id="IPR037294">
    <property type="entry name" value="ABC_BtuC-like"/>
</dbReference>
<dbReference type="EMBL" id="FQ312002">
    <property type="protein sequence ID" value="CBW15982.1"/>
    <property type="molecule type" value="Genomic_DNA"/>
</dbReference>
<dbReference type="Gene3D" id="1.10.3470.10">
    <property type="entry name" value="ABC transporter involved in vitamin B12 uptake, BtuC"/>
    <property type="match status" value="1"/>
</dbReference>
<dbReference type="GO" id="GO:0005886">
    <property type="term" value="C:plasma membrane"/>
    <property type="evidence" value="ECO:0007669"/>
    <property type="project" value="UniProtKB-SubCell"/>
</dbReference>
<evidence type="ECO:0000256" key="5">
    <source>
        <dbReference type="ARBA" id="ARBA00022692"/>
    </source>
</evidence>
<dbReference type="GO" id="GO:0022857">
    <property type="term" value="F:transmembrane transporter activity"/>
    <property type="evidence" value="ECO:0007669"/>
    <property type="project" value="InterPro"/>
</dbReference>
<dbReference type="Proteomes" id="UP000007052">
    <property type="component" value="Chromosome"/>
</dbReference>
<evidence type="ECO:0000256" key="1">
    <source>
        <dbReference type="ARBA" id="ARBA00004651"/>
    </source>
</evidence>
<evidence type="ECO:0000256" key="7">
    <source>
        <dbReference type="ARBA" id="ARBA00023136"/>
    </source>
</evidence>
<dbReference type="PANTHER" id="PTHR30472:SF25">
    <property type="entry name" value="ABC TRANSPORTER PERMEASE PROTEIN MJ0876-RELATED"/>
    <property type="match status" value="1"/>
</dbReference>
<dbReference type="Pfam" id="PF01032">
    <property type="entry name" value="FecCD"/>
    <property type="match status" value="1"/>
</dbReference>
<comment type="subcellular location">
    <subcellularLocation>
        <location evidence="1">Cell membrane</location>
        <topology evidence="1">Multi-pass membrane protein</topology>
    </subcellularLocation>
</comment>
<protein>
    <recommendedName>
        <fullName evidence="11">Iron chelate uptake ABC transporter family permease subunit</fullName>
    </recommendedName>
</protein>
<organism evidence="9 10">
    <name type="scientific">Haemophilus parainfluenzae (strain T3T1)</name>
    <dbReference type="NCBI Taxonomy" id="862965"/>
    <lineage>
        <taxon>Bacteria</taxon>
        <taxon>Pseudomonadati</taxon>
        <taxon>Pseudomonadota</taxon>
        <taxon>Gammaproteobacteria</taxon>
        <taxon>Pasteurellales</taxon>
        <taxon>Pasteurellaceae</taxon>
        <taxon>Haemophilus</taxon>
    </lineage>
</organism>
<dbReference type="SUPFAM" id="SSF81345">
    <property type="entry name" value="ABC transporter involved in vitamin B12 uptake, BtuC"/>
    <property type="match status" value="1"/>
</dbReference>
<keyword evidence="4" id="KW-1003">Cell membrane</keyword>
<evidence type="ECO:0000256" key="4">
    <source>
        <dbReference type="ARBA" id="ARBA00022475"/>
    </source>
</evidence>
<evidence type="ECO:0000256" key="8">
    <source>
        <dbReference type="SAM" id="Phobius"/>
    </source>
</evidence>
<name>A0AB33QKW9_HAEP3</name>
<accession>A0AB33QKW9</accession>
<reference evidence="10" key="1">
    <citation type="submission" date="2010-07" db="EMBL/GenBank/DDBJ databases">
        <title>The genome sequence of Haemophilus parainfluenzae T3T1.</title>
        <authorList>
            <person name="Crook D."/>
            <person name="Hood D."/>
            <person name="Moxon R."/>
            <person name="Parkhill J."/>
            <person name="Aslett M."/>
            <person name="Bentley S.D."/>
        </authorList>
    </citation>
    <scope>NUCLEOTIDE SEQUENCE [LARGE SCALE GENOMIC DNA]</scope>
    <source>
        <strain evidence="10">T3T1</strain>
    </source>
</reference>
<evidence type="ECO:0000313" key="9">
    <source>
        <dbReference type="EMBL" id="CBW15982.1"/>
    </source>
</evidence>
<comment type="similarity">
    <text evidence="2">Belongs to the binding-protein-dependent transport system permease family. FecCD subfamily.</text>
</comment>
<dbReference type="KEGG" id="hpr:PARA_18820"/>
<gene>
    <name evidence="9" type="ordered locus">PARA_18820</name>
</gene>
<dbReference type="PANTHER" id="PTHR30472">
    <property type="entry name" value="FERRIC ENTEROBACTIN TRANSPORT SYSTEM PERMEASE PROTEIN"/>
    <property type="match status" value="1"/>
</dbReference>
<evidence type="ECO:0000256" key="6">
    <source>
        <dbReference type="ARBA" id="ARBA00022989"/>
    </source>
</evidence>
<sequence length="117" mass="12691">MPYFVQRNPKLFFTSLVILLVSTILLSLNVGRFPISPLQLGQAIRCLFETECQTPSSVETVLWHIRTPRILVACLVGAALAAAGATYQGMFKNPLVSPDILGVSSGAVCFDGRIQKP</sequence>
<feature type="transmembrane region" description="Helical" evidence="8">
    <location>
        <begin position="70"/>
        <end position="90"/>
    </location>
</feature>
<evidence type="ECO:0000256" key="3">
    <source>
        <dbReference type="ARBA" id="ARBA00022448"/>
    </source>
</evidence>
<evidence type="ECO:0000313" key="10">
    <source>
        <dbReference type="Proteomes" id="UP000007052"/>
    </source>
</evidence>
<keyword evidence="5 8" id="KW-0812">Transmembrane</keyword>
<evidence type="ECO:0000256" key="2">
    <source>
        <dbReference type="ARBA" id="ARBA00007935"/>
    </source>
</evidence>
<keyword evidence="6 8" id="KW-1133">Transmembrane helix</keyword>